<evidence type="ECO:0000256" key="4">
    <source>
        <dbReference type="ARBA" id="ARBA00022723"/>
    </source>
</evidence>
<evidence type="ECO:0000256" key="8">
    <source>
        <dbReference type="RuleBase" id="RU366009"/>
    </source>
</evidence>
<dbReference type="EC" id="3.5.4.3" evidence="3 7"/>
<dbReference type="EMBL" id="JMQN01000059">
    <property type="protein sequence ID" value="KEA61823.1"/>
    <property type="molecule type" value="Genomic_DNA"/>
</dbReference>
<dbReference type="OrthoDB" id="9787621at2"/>
<keyword evidence="4 8" id="KW-0479">Metal-binding</keyword>
<dbReference type="InterPro" id="IPR014311">
    <property type="entry name" value="Guanine_deaminase"/>
</dbReference>
<comment type="caution">
    <text evidence="10">The sequence shown here is derived from an EMBL/GenBank/DDBJ whole genome shotgun (WGS) entry which is preliminary data.</text>
</comment>
<dbReference type="Gene3D" id="2.30.40.10">
    <property type="entry name" value="Urease, subunit C, domain 1"/>
    <property type="match status" value="1"/>
</dbReference>
<evidence type="ECO:0000256" key="6">
    <source>
        <dbReference type="ARBA" id="ARBA00022833"/>
    </source>
</evidence>
<dbReference type="InterPro" id="IPR011059">
    <property type="entry name" value="Metal-dep_hydrolase_composite"/>
</dbReference>
<dbReference type="AlphaFoldDB" id="A0A081FTG8"/>
<dbReference type="CDD" id="cd01303">
    <property type="entry name" value="GDEase"/>
    <property type="match status" value="1"/>
</dbReference>
<dbReference type="InterPro" id="IPR051607">
    <property type="entry name" value="Metallo-dep_hydrolases"/>
</dbReference>
<accession>A0A081FTG8</accession>
<dbReference type="NCBIfam" id="NF006679">
    <property type="entry name" value="PRK09228.1"/>
    <property type="match status" value="1"/>
</dbReference>
<evidence type="ECO:0000256" key="7">
    <source>
        <dbReference type="NCBIfam" id="TIGR02967"/>
    </source>
</evidence>
<name>A0A081FTG8_9GAMM</name>
<sequence length="435" mass="48688">MSSVKAIRSQLLYFVDDPATAGDSAWIYHADGILWIEDGLIRMAGDAAEVLLQLPSGVEIEHFDHHLVIPGFIDTHIHYPQTEMIAAYGERLLEWLETYTFPVESKFGDSEYARQIASFFLDELARNGTTTALVFGSVHPESVDAFFAEAQQRNLRMIAGKVMMDRNAPDYICDEAQQSYEQSKALIERWHGVDRLQYAVTPRFAPTSSDEQLQLAGKLLCEYPGVYMHTHLAENTEECQWVAELFPEARHYLDVYDRAGLMSRRSVFAHGIHLCDDSCKRLSETGASIAHCPSSNLFLGSGLFELDRLTEQGVSVGIGTDVGGGTSFSMLQTLADAYKIQQLRGRKLDPFRALYLATLGGARALDIEDKVGSFQRGREADFVALDLHATELLKFRTGQCKTLFETLFVLNTLGDDRVVDTTWVMGEAIHKRRAV</sequence>
<dbReference type="Pfam" id="PF01979">
    <property type="entry name" value="Amidohydro_1"/>
    <property type="match status" value="1"/>
</dbReference>
<keyword evidence="11" id="KW-1185">Reference proteome</keyword>
<protein>
    <recommendedName>
        <fullName evidence="3 7">Guanine deaminase</fullName>
        <shortName evidence="8">Guanase</shortName>
        <ecNumber evidence="3 7">3.5.4.3</ecNumber>
    </recommendedName>
    <alternativeName>
        <fullName evidence="8">Guanine aminohydrolase</fullName>
    </alternativeName>
</protein>
<dbReference type="SUPFAM" id="SSF51338">
    <property type="entry name" value="Composite domain of metallo-dependent hydrolases"/>
    <property type="match status" value="1"/>
</dbReference>
<dbReference type="GO" id="GO:0006147">
    <property type="term" value="P:guanine catabolic process"/>
    <property type="evidence" value="ECO:0007669"/>
    <property type="project" value="UniProtKB-UniRule"/>
</dbReference>
<keyword evidence="5 8" id="KW-0378">Hydrolase</keyword>
<dbReference type="PANTHER" id="PTHR11271:SF6">
    <property type="entry name" value="GUANINE DEAMINASE"/>
    <property type="match status" value="1"/>
</dbReference>
<evidence type="ECO:0000256" key="3">
    <source>
        <dbReference type="ARBA" id="ARBA00012781"/>
    </source>
</evidence>
<reference evidence="10 11" key="1">
    <citation type="submission" date="2014-04" db="EMBL/GenBank/DDBJ databases">
        <title>Marinobacterium kochiensis sp. nov., isolated from sediment sample collected from Kochi backwaters in Kerala, India.</title>
        <authorList>
            <person name="Singh A."/>
            <person name="Pinnaka A.K."/>
        </authorList>
    </citation>
    <scope>NUCLEOTIDE SEQUENCE [LARGE SCALE GENOMIC DNA]</scope>
    <source>
        <strain evidence="10 11">AK27</strain>
    </source>
</reference>
<evidence type="ECO:0000313" key="11">
    <source>
        <dbReference type="Proteomes" id="UP000028252"/>
    </source>
</evidence>
<dbReference type="eggNOG" id="COG0402">
    <property type="taxonomic scope" value="Bacteria"/>
</dbReference>
<comment type="catalytic activity">
    <reaction evidence="8">
        <text>guanine + H2O + H(+) = xanthine + NH4(+)</text>
        <dbReference type="Rhea" id="RHEA:14665"/>
        <dbReference type="ChEBI" id="CHEBI:15377"/>
        <dbReference type="ChEBI" id="CHEBI:15378"/>
        <dbReference type="ChEBI" id="CHEBI:16235"/>
        <dbReference type="ChEBI" id="CHEBI:17712"/>
        <dbReference type="ChEBI" id="CHEBI:28938"/>
        <dbReference type="EC" id="3.5.4.3"/>
    </reaction>
</comment>
<dbReference type="PANTHER" id="PTHR11271">
    <property type="entry name" value="GUANINE DEAMINASE"/>
    <property type="match status" value="1"/>
</dbReference>
<keyword evidence="6 8" id="KW-0862">Zinc</keyword>
<dbReference type="UniPathway" id="UPA00603">
    <property type="reaction ID" value="UER00660"/>
</dbReference>
<evidence type="ECO:0000313" key="10">
    <source>
        <dbReference type="EMBL" id="KEA61823.1"/>
    </source>
</evidence>
<dbReference type="NCBIfam" id="TIGR02967">
    <property type="entry name" value="guan_deamin"/>
    <property type="match status" value="1"/>
</dbReference>
<dbReference type="SUPFAM" id="SSF51556">
    <property type="entry name" value="Metallo-dependent hydrolases"/>
    <property type="match status" value="1"/>
</dbReference>
<dbReference type="GO" id="GO:0008270">
    <property type="term" value="F:zinc ion binding"/>
    <property type="evidence" value="ECO:0007669"/>
    <property type="project" value="UniProtKB-UniRule"/>
</dbReference>
<dbReference type="InterPro" id="IPR032466">
    <property type="entry name" value="Metal_Hydrolase"/>
</dbReference>
<feature type="domain" description="Amidohydrolase-related" evidence="9">
    <location>
        <begin position="67"/>
        <end position="428"/>
    </location>
</feature>
<dbReference type="PATRIC" id="fig|1232683.4.peg.3906"/>
<dbReference type="Proteomes" id="UP000028252">
    <property type="component" value="Unassembled WGS sequence"/>
</dbReference>
<dbReference type="GO" id="GO:0008892">
    <property type="term" value="F:guanine deaminase activity"/>
    <property type="evidence" value="ECO:0007669"/>
    <property type="project" value="UniProtKB-UniRule"/>
</dbReference>
<comment type="cofactor">
    <cofactor evidence="8">
        <name>Zn(2+)</name>
        <dbReference type="ChEBI" id="CHEBI:29105"/>
    </cofactor>
    <text evidence="8">Binds 1 zinc ion per subunit.</text>
</comment>
<comment type="pathway">
    <text evidence="1 8">Purine metabolism; guanine degradation; xanthine from guanine: step 1/1.</text>
</comment>
<dbReference type="STRING" id="1232683.ADIMK_3970"/>
<evidence type="ECO:0000256" key="2">
    <source>
        <dbReference type="ARBA" id="ARBA00006745"/>
    </source>
</evidence>
<dbReference type="RefSeq" id="WP_036191900.1">
    <property type="nucleotide sequence ID" value="NZ_JMQN01000059.1"/>
</dbReference>
<dbReference type="FunFam" id="3.20.20.140:FF:000022">
    <property type="entry name" value="Guanine deaminase"/>
    <property type="match status" value="1"/>
</dbReference>
<dbReference type="Gene3D" id="3.20.20.140">
    <property type="entry name" value="Metal-dependent hydrolases"/>
    <property type="match status" value="1"/>
</dbReference>
<evidence type="ECO:0000256" key="5">
    <source>
        <dbReference type="ARBA" id="ARBA00022801"/>
    </source>
</evidence>
<dbReference type="GO" id="GO:0005829">
    <property type="term" value="C:cytosol"/>
    <property type="evidence" value="ECO:0007669"/>
    <property type="project" value="TreeGrafter"/>
</dbReference>
<proteinExistence type="inferred from homology"/>
<dbReference type="InterPro" id="IPR006680">
    <property type="entry name" value="Amidohydro-rel"/>
</dbReference>
<comment type="similarity">
    <text evidence="2 8">Belongs to the metallo-dependent hydrolases superfamily. ATZ/TRZ family.</text>
</comment>
<evidence type="ECO:0000259" key="9">
    <source>
        <dbReference type="Pfam" id="PF01979"/>
    </source>
</evidence>
<gene>
    <name evidence="10" type="ORF">ADIMK_3970</name>
</gene>
<comment type="function">
    <text evidence="8">Catalyzes the hydrolytic deamination of guanine, producing xanthine and ammonia.</text>
</comment>
<evidence type="ECO:0000256" key="1">
    <source>
        <dbReference type="ARBA" id="ARBA00004984"/>
    </source>
</evidence>
<organism evidence="10 11">
    <name type="scientific">Marinobacterium lacunae</name>
    <dbReference type="NCBI Taxonomy" id="1232683"/>
    <lineage>
        <taxon>Bacteria</taxon>
        <taxon>Pseudomonadati</taxon>
        <taxon>Pseudomonadota</taxon>
        <taxon>Gammaproteobacteria</taxon>
        <taxon>Oceanospirillales</taxon>
        <taxon>Oceanospirillaceae</taxon>
        <taxon>Marinobacterium</taxon>
    </lineage>
</organism>